<comment type="caution">
    <text evidence="2">The sequence shown here is derived from an EMBL/GenBank/DDBJ whole genome shotgun (WGS) entry which is preliminary data.</text>
</comment>
<reference evidence="2" key="1">
    <citation type="journal article" date="2022" name="bioRxiv">
        <title>Sequencing and chromosome-scale assembly of the giantPleurodeles waltlgenome.</title>
        <authorList>
            <person name="Brown T."/>
            <person name="Elewa A."/>
            <person name="Iarovenko S."/>
            <person name="Subramanian E."/>
            <person name="Araus A.J."/>
            <person name="Petzold A."/>
            <person name="Susuki M."/>
            <person name="Suzuki K.-i.T."/>
            <person name="Hayashi T."/>
            <person name="Toyoda A."/>
            <person name="Oliveira C."/>
            <person name="Osipova E."/>
            <person name="Leigh N.D."/>
            <person name="Simon A."/>
            <person name="Yun M.H."/>
        </authorList>
    </citation>
    <scope>NUCLEOTIDE SEQUENCE</scope>
    <source>
        <strain evidence="2">20211129_DDA</strain>
        <tissue evidence="2">Liver</tissue>
    </source>
</reference>
<evidence type="ECO:0000313" key="3">
    <source>
        <dbReference type="Proteomes" id="UP001066276"/>
    </source>
</evidence>
<dbReference type="EMBL" id="JANPWB010000013">
    <property type="protein sequence ID" value="KAJ1107737.1"/>
    <property type="molecule type" value="Genomic_DNA"/>
</dbReference>
<feature type="compositionally biased region" description="Gly residues" evidence="1">
    <location>
        <begin position="104"/>
        <end position="113"/>
    </location>
</feature>
<evidence type="ECO:0000256" key="1">
    <source>
        <dbReference type="SAM" id="MobiDB-lite"/>
    </source>
</evidence>
<feature type="region of interest" description="Disordered" evidence="1">
    <location>
        <begin position="99"/>
        <end position="132"/>
    </location>
</feature>
<accession>A0AAV7MWX2</accession>
<dbReference type="AlphaFoldDB" id="A0AAV7MWX2"/>
<sequence length="177" mass="19111">MEARIGAVLLGMETWRGGAVLSDLGKQVVLSKWGEAADCTGDGLALPSGKVLSVSFSPGREDTESSFFNRHSRCSAKDGPRVLFLREVSKRVALSETEERREGGGFAGMGGRGETVRLSGMEGGREEAGLSKIGGREEARLSKMEEVTLGQFCRRWANGWYSLNGDNLHVEGETDQV</sequence>
<organism evidence="2 3">
    <name type="scientific">Pleurodeles waltl</name>
    <name type="common">Iberian ribbed newt</name>
    <dbReference type="NCBI Taxonomy" id="8319"/>
    <lineage>
        <taxon>Eukaryota</taxon>
        <taxon>Metazoa</taxon>
        <taxon>Chordata</taxon>
        <taxon>Craniata</taxon>
        <taxon>Vertebrata</taxon>
        <taxon>Euteleostomi</taxon>
        <taxon>Amphibia</taxon>
        <taxon>Batrachia</taxon>
        <taxon>Caudata</taxon>
        <taxon>Salamandroidea</taxon>
        <taxon>Salamandridae</taxon>
        <taxon>Pleurodelinae</taxon>
        <taxon>Pleurodeles</taxon>
    </lineage>
</organism>
<proteinExistence type="predicted"/>
<dbReference type="Proteomes" id="UP001066276">
    <property type="component" value="Chromosome 9"/>
</dbReference>
<gene>
    <name evidence="2" type="ORF">NDU88_005126</name>
</gene>
<feature type="compositionally biased region" description="Basic and acidic residues" evidence="1">
    <location>
        <begin position="123"/>
        <end position="132"/>
    </location>
</feature>
<keyword evidence="3" id="KW-1185">Reference proteome</keyword>
<protein>
    <submittedName>
        <fullName evidence="2">Uncharacterized protein</fullName>
    </submittedName>
</protein>
<name>A0AAV7MWX2_PLEWA</name>
<evidence type="ECO:0000313" key="2">
    <source>
        <dbReference type="EMBL" id="KAJ1107737.1"/>
    </source>
</evidence>